<dbReference type="InterPro" id="IPR002543">
    <property type="entry name" value="FtsK_dom"/>
</dbReference>
<dbReference type="InterPro" id="IPR027417">
    <property type="entry name" value="P-loop_NTPase"/>
</dbReference>
<dbReference type="Proteomes" id="UP001235712">
    <property type="component" value="Unassembled WGS sequence"/>
</dbReference>
<dbReference type="RefSeq" id="WP_307250106.1">
    <property type="nucleotide sequence ID" value="NZ_JAUSQZ010000001.1"/>
</dbReference>
<gene>
    <name evidence="3" type="ORF">J2S57_006622</name>
</gene>
<keyword evidence="4" id="KW-1185">Reference proteome</keyword>
<dbReference type="Pfam" id="PF01580">
    <property type="entry name" value="FtsK_SpoIIIE"/>
    <property type="match status" value="1"/>
</dbReference>
<evidence type="ECO:0000256" key="1">
    <source>
        <dbReference type="SAM" id="MobiDB-lite"/>
    </source>
</evidence>
<dbReference type="Gene3D" id="3.40.50.300">
    <property type="entry name" value="P-loop containing nucleotide triphosphate hydrolases"/>
    <property type="match status" value="2"/>
</dbReference>
<accession>A0ABT9PDU0</accession>
<evidence type="ECO:0000313" key="4">
    <source>
        <dbReference type="Proteomes" id="UP001235712"/>
    </source>
</evidence>
<comment type="caution">
    <text evidence="3">The sequence shown here is derived from an EMBL/GenBank/DDBJ whole genome shotgun (WGS) entry which is preliminary data.</text>
</comment>
<feature type="region of interest" description="Disordered" evidence="1">
    <location>
        <begin position="240"/>
        <end position="263"/>
    </location>
</feature>
<dbReference type="SUPFAM" id="SSF52540">
    <property type="entry name" value="P-loop containing nucleoside triphosphate hydrolases"/>
    <property type="match status" value="2"/>
</dbReference>
<dbReference type="EMBL" id="JAUSQZ010000001">
    <property type="protein sequence ID" value="MDP9830873.1"/>
    <property type="molecule type" value="Genomic_DNA"/>
</dbReference>
<evidence type="ECO:0000313" key="3">
    <source>
        <dbReference type="EMBL" id="MDP9830873.1"/>
    </source>
</evidence>
<evidence type="ECO:0000259" key="2">
    <source>
        <dbReference type="Pfam" id="PF01580"/>
    </source>
</evidence>
<name>A0ABT9PDU0_9ACTN</name>
<sequence length="466" mass="48682">MHVPGDLLGLDRLLPPLLPDAGLGLGTRSLQKPLHAPIGFDDASVRWADLSGHTLVAGPGGSGRSSTICTLMAGLALLGTPREVQFYVLATGPGPADLADLPHVGGVVDPQDRPAVIGLLQHLAARPDHDVAIYLVVDCPAQLARLGPELIATADAAPGREVHLLISADDADQVPEGLRTWFSTRVDLEPDARGRVTELGGGSAAQTFTGVAARIGIPGEGESAAQARRRLAGDVSQVWHPREGAPRVPGADASSGTETRDRTRAGARVHLGEGGPVHDFGRHRALIVRGARASGKSALLRDIAGQLVEGRTPAEVRVLLVDHRAGLMDAVDESYLLGHAFHAAALRDLVDGTLWALSGRRGDTDWRGPRLYVLVDDHVHAADDEDIWAPVLEHLEAAADSGVHLVLAEAADAPAAVIDDEVSSITLSQALLDIGAASVDLEPGSVIYRAGGQSRSFAKPADFTAI</sequence>
<organism evidence="3 4">
    <name type="scientific">Kineosporia succinea</name>
    <dbReference type="NCBI Taxonomy" id="84632"/>
    <lineage>
        <taxon>Bacteria</taxon>
        <taxon>Bacillati</taxon>
        <taxon>Actinomycetota</taxon>
        <taxon>Actinomycetes</taxon>
        <taxon>Kineosporiales</taxon>
        <taxon>Kineosporiaceae</taxon>
        <taxon>Kineosporia</taxon>
    </lineage>
</organism>
<reference evidence="3 4" key="1">
    <citation type="submission" date="2023-07" db="EMBL/GenBank/DDBJ databases">
        <title>Sequencing the genomes of 1000 actinobacteria strains.</title>
        <authorList>
            <person name="Klenk H.-P."/>
        </authorList>
    </citation>
    <scope>NUCLEOTIDE SEQUENCE [LARGE SCALE GENOMIC DNA]</scope>
    <source>
        <strain evidence="3 4">DSM 44388</strain>
    </source>
</reference>
<protein>
    <recommendedName>
        <fullName evidence="2">FtsK domain-containing protein</fullName>
    </recommendedName>
</protein>
<proteinExistence type="predicted"/>
<feature type="domain" description="FtsK" evidence="2">
    <location>
        <begin position="48"/>
        <end position="124"/>
    </location>
</feature>